<dbReference type="InterPro" id="IPR008971">
    <property type="entry name" value="HSP40/DnaJ_pept-bd"/>
</dbReference>
<dbReference type="HOGENOM" id="CLU_017633_0_5_1"/>
<dbReference type="InterPro" id="IPR036410">
    <property type="entry name" value="HSP_DnaJ_Cys-rich_dom_sf"/>
</dbReference>
<keyword evidence="10" id="KW-0007">Acetylation</keyword>
<feature type="compositionally biased region" description="Gly residues" evidence="17">
    <location>
        <begin position="149"/>
        <end position="161"/>
    </location>
</feature>
<dbReference type="Proteomes" id="UP000009046">
    <property type="component" value="Unassembled WGS sequence"/>
</dbReference>
<dbReference type="EMBL" id="DS235842">
    <property type="protein sequence ID" value="EEB18237.1"/>
    <property type="molecule type" value="Genomic_DNA"/>
</dbReference>
<dbReference type="STRING" id="121224.E0VXY1"/>
<keyword evidence="7" id="KW-1000">Mitochondrion outer membrane</keyword>
<dbReference type="CDD" id="cd06257">
    <property type="entry name" value="DnaJ"/>
    <property type="match status" value="1"/>
</dbReference>
<evidence type="ECO:0000256" key="8">
    <source>
        <dbReference type="ARBA" id="ARBA00022833"/>
    </source>
</evidence>
<keyword evidence="3" id="KW-0488">Methylation</keyword>
<feature type="zinc finger region" description="CR-type" evidence="16">
    <location>
        <begin position="227"/>
        <end position="305"/>
    </location>
</feature>
<evidence type="ECO:0000256" key="3">
    <source>
        <dbReference type="ARBA" id="ARBA00022481"/>
    </source>
</evidence>
<dbReference type="CDD" id="cd10747">
    <property type="entry name" value="DnaJ_C"/>
    <property type="match status" value="1"/>
</dbReference>
<dbReference type="PROSITE" id="PS00636">
    <property type="entry name" value="DNAJ_1"/>
    <property type="match status" value="1"/>
</dbReference>
<dbReference type="PROSITE" id="PS51188">
    <property type="entry name" value="ZF_CR"/>
    <property type="match status" value="1"/>
</dbReference>
<evidence type="ECO:0000259" key="18">
    <source>
        <dbReference type="PROSITE" id="PS50076"/>
    </source>
</evidence>
<dbReference type="Gene3D" id="2.60.260.20">
    <property type="entry name" value="Urease metallochaperone UreE, N-terminal domain"/>
    <property type="match status" value="2"/>
</dbReference>
<dbReference type="HAMAP" id="MF_01152">
    <property type="entry name" value="DnaJ"/>
    <property type="match status" value="1"/>
</dbReference>
<evidence type="ECO:0000256" key="6">
    <source>
        <dbReference type="ARBA" id="ARBA00022771"/>
    </source>
</evidence>
<evidence type="ECO:0000259" key="19">
    <source>
        <dbReference type="PROSITE" id="PS51188"/>
    </source>
</evidence>
<dbReference type="InterPro" id="IPR036869">
    <property type="entry name" value="J_dom_sf"/>
</dbReference>
<dbReference type="CDD" id="cd10719">
    <property type="entry name" value="DnaJ_zf"/>
    <property type="match status" value="1"/>
</dbReference>
<dbReference type="GO" id="GO:0007005">
    <property type="term" value="P:mitochondrion organization"/>
    <property type="evidence" value="ECO:0007669"/>
    <property type="project" value="TreeGrafter"/>
</dbReference>
<dbReference type="GO" id="GO:0043066">
    <property type="term" value="P:negative regulation of apoptotic process"/>
    <property type="evidence" value="ECO:0007669"/>
    <property type="project" value="TreeGrafter"/>
</dbReference>
<reference evidence="21" key="3">
    <citation type="submission" date="2020-05" db="UniProtKB">
        <authorList>
            <consortium name="EnsemblMetazoa"/>
        </authorList>
    </citation>
    <scope>IDENTIFICATION</scope>
    <source>
        <strain evidence="21">USDA</strain>
    </source>
</reference>
<keyword evidence="8 16" id="KW-0862">Zinc</keyword>
<evidence type="ECO:0000256" key="7">
    <source>
        <dbReference type="ARBA" id="ARBA00022787"/>
    </source>
</evidence>
<evidence type="ECO:0000313" key="22">
    <source>
        <dbReference type="Proteomes" id="UP000009046"/>
    </source>
</evidence>
<dbReference type="GO" id="GO:0005829">
    <property type="term" value="C:cytosol"/>
    <property type="evidence" value="ECO:0007669"/>
    <property type="project" value="UniProtKB-ARBA"/>
</dbReference>
<organism>
    <name type="scientific">Pediculus humanus subsp. corporis</name>
    <name type="common">Body louse</name>
    <dbReference type="NCBI Taxonomy" id="121224"/>
    <lineage>
        <taxon>Eukaryota</taxon>
        <taxon>Metazoa</taxon>
        <taxon>Ecdysozoa</taxon>
        <taxon>Arthropoda</taxon>
        <taxon>Hexapoda</taxon>
        <taxon>Insecta</taxon>
        <taxon>Pterygota</taxon>
        <taxon>Neoptera</taxon>
        <taxon>Paraneoptera</taxon>
        <taxon>Psocodea</taxon>
        <taxon>Troctomorpha</taxon>
        <taxon>Phthiraptera</taxon>
        <taxon>Anoplura</taxon>
        <taxon>Pediculidae</taxon>
        <taxon>Pediculus</taxon>
    </lineage>
</organism>
<dbReference type="EnsemblMetazoa" id="PHUM506510-RA">
    <property type="protein sequence ID" value="PHUM506510-PA"/>
    <property type="gene ID" value="PHUM506510"/>
</dbReference>
<evidence type="ECO:0000256" key="5">
    <source>
        <dbReference type="ARBA" id="ARBA00022737"/>
    </source>
</evidence>
<keyword evidence="2" id="KW-0217">Developmental protein</keyword>
<evidence type="ECO:0000256" key="17">
    <source>
        <dbReference type="SAM" id="MobiDB-lite"/>
    </source>
</evidence>
<dbReference type="PRINTS" id="PR00625">
    <property type="entry name" value="JDOMAIN"/>
</dbReference>
<dbReference type="GO" id="GO:0008270">
    <property type="term" value="F:zinc ion binding"/>
    <property type="evidence" value="ECO:0007669"/>
    <property type="project" value="UniProtKB-KW"/>
</dbReference>
<evidence type="ECO:0000256" key="16">
    <source>
        <dbReference type="PROSITE-ProRule" id="PRU00546"/>
    </source>
</evidence>
<dbReference type="Gene3D" id="1.10.287.110">
    <property type="entry name" value="DnaJ domain"/>
    <property type="match status" value="1"/>
</dbReference>
<dbReference type="GO" id="GO:0006457">
    <property type="term" value="P:protein folding"/>
    <property type="evidence" value="ECO:0007669"/>
    <property type="project" value="InterPro"/>
</dbReference>
<dbReference type="KEGG" id="phu:Phum_PHUM506510"/>
<dbReference type="InterPro" id="IPR012724">
    <property type="entry name" value="DnaJ"/>
</dbReference>
<dbReference type="VEuPathDB" id="VectorBase:PHUM506510"/>
<keyword evidence="6 16" id="KW-0863">Zinc-finger</keyword>
<keyword evidence="13" id="KW-0143">Chaperone</keyword>
<dbReference type="FunFam" id="1.10.287.110:FF:000075">
    <property type="entry name" value="Uncharacterized protein, isoform D"/>
    <property type="match status" value="1"/>
</dbReference>
<dbReference type="SMART" id="SM00271">
    <property type="entry name" value="DnaJ"/>
    <property type="match status" value="1"/>
</dbReference>
<dbReference type="PROSITE" id="PS50076">
    <property type="entry name" value="DNAJ_2"/>
    <property type="match status" value="1"/>
</dbReference>
<dbReference type="FunCoup" id="E0VXY1">
    <property type="interactions" value="1721"/>
</dbReference>
<dbReference type="SUPFAM" id="SSF49493">
    <property type="entry name" value="HSP40/DnaJ peptide-binding domain"/>
    <property type="match status" value="2"/>
</dbReference>
<dbReference type="EMBL" id="AAZO01006160">
    <property type="status" value="NOT_ANNOTATED_CDS"/>
    <property type="molecule type" value="Genomic_DNA"/>
</dbReference>
<dbReference type="InterPro" id="IPR001623">
    <property type="entry name" value="DnaJ_domain"/>
</dbReference>
<dbReference type="Pfam" id="PF00684">
    <property type="entry name" value="DnaJ_CXXCXGXG"/>
    <property type="match status" value="1"/>
</dbReference>
<dbReference type="InterPro" id="IPR018253">
    <property type="entry name" value="DnaJ_domain_CS"/>
</dbReference>
<dbReference type="SUPFAM" id="SSF57938">
    <property type="entry name" value="DnaJ/Hsp40 cysteine-rich domain"/>
    <property type="match status" value="1"/>
</dbReference>
<accession>E0VXY1</accession>
<dbReference type="RefSeq" id="XP_002430975.1">
    <property type="nucleotide sequence ID" value="XM_002430930.1"/>
</dbReference>
<evidence type="ECO:0000256" key="4">
    <source>
        <dbReference type="ARBA" id="ARBA00022723"/>
    </source>
</evidence>
<dbReference type="SUPFAM" id="SSF46565">
    <property type="entry name" value="Chaperone J-domain"/>
    <property type="match status" value="1"/>
</dbReference>
<dbReference type="OMA" id="MATDYYA"/>
<dbReference type="PANTHER" id="PTHR44145:SF3">
    <property type="entry name" value="DNAJ HOMOLOG SUBFAMILY A MEMBER 3, MITOCHONDRIAL"/>
    <property type="match status" value="1"/>
</dbReference>
<dbReference type="CTD" id="8232957"/>
<dbReference type="GO" id="GO:0009408">
    <property type="term" value="P:response to heat"/>
    <property type="evidence" value="ECO:0007669"/>
    <property type="project" value="InterPro"/>
</dbReference>
<feature type="domain" description="J" evidence="18">
    <location>
        <begin position="77"/>
        <end position="142"/>
    </location>
</feature>
<name>E0VXY1_PEDHC</name>
<evidence type="ECO:0000313" key="21">
    <source>
        <dbReference type="EnsemblMetazoa" id="PHUM506510-PA"/>
    </source>
</evidence>
<keyword evidence="5" id="KW-0677">Repeat</keyword>
<evidence type="ECO:0000256" key="15">
    <source>
        <dbReference type="ARBA" id="ARBA00093620"/>
    </source>
</evidence>
<dbReference type="InterPro" id="IPR001305">
    <property type="entry name" value="HSP_DnaJ_Cys-rich_dom"/>
</dbReference>
<evidence type="ECO:0000256" key="12">
    <source>
        <dbReference type="ARBA" id="ARBA00023136"/>
    </source>
</evidence>
<dbReference type="GO" id="GO:0005524">
    <property type="term" value="F:ATP binding"/>
    <property type="evidence" value="ECO:0007669"/>
    <property type="project" value="InterPro"/>
</dbReference>
<dbReference type="InParanoid" id="E0VXY1"/>
<evidence type="ECO:0000256" key="10">
    <source>
        <dbReference type="ARBA" id="ARBA00022990"/>
    </source>
</evidence>
<reference evidence="20" key="1">
    <citation type="submission" date="2007-04" db="EMBL/GenBank/DDBJ databases">
        <title>Annotation of Pediculus humanus corporis strain USDA.</title>
        <authorList>
            <person name="Kirkness E."/>
            <person name="Hannick L."/>
            <person name="Hass B."/>
            <person name="Bruggner R."/>
            <person name="Lawson D."/>
            <person name="Bidwell S."/>
            <person name="Joardar V."/>
            <person name="Caler E."/>
            <person name="Walenz B."/>
            <person name="Inman J."/>
            <person name="Schobel S."/>
            <person name="Galinsky K."/>
            <person name="Amedeo P."/>
            <person name="Strausberg R."/>
        </authorList>
    </citation>
    <scope>NUCLEOTIDE SEQUENCE</scope>
    <source>
        <strain evidence="20">USDA</strain>
    </source>
</reference>
<feature type="domain" description="CR-type" evidence="19">
    <location>
        <begin position="227"/>
        <end position="305"/>
    </location>
</feature>
<comment type="subcellular location">
    <subcellularLocation>
        <location evidence="1">Mitochondrion outer membrane</location>
    </subcellularLocation>
</comment>
<gene>
    <name evidence="21" type="primary">8232957</name>
    <name evidence="20" type="ORF">Phum_PHUM506510</name>
</gene>
<keyword evidence="9" id="KW-0809">Transit peptide</keyword>
<proteinExistence type="inferred from homology"/>
<evidence type="ECO:0000256" key="13">
    <source>
        <dbReference type="ARBA" id="ARBA00023186"/>
    </source>
</evidence>
<dbReference type="GO" id="GO:0031072">
    <property type="term" value="F:heat shock protein binding"/>
    <property type="evidence" value="ECO:0007669"/>
    <property type="project" value="InterPro"/>
</dbReference>
<dbReference type="GO" id="GO:0005741">
    <property type="term" value="C:mitochondrial outer membrane"/>
    <property type="evidence" value="ECO:0007669"/>
    <property type="project" value="UniProtKB-SubCell"/>
</dbReference>
<dbReference type="OrthoDB" id="10256793at2759"/>
<keyword evidence="12" id="KW-0472">Membrane</keyword>
<dbReference type="FunFam" id="2.10.230.10:FF:000003">
    <property type="entry name" value="dnaJ homolog subfamily A member 3, mitochondrial"/>
    <property type="match status" value="1"/>
</dbReference>
<reference evidence="20" key="2">
    <citation type="submission" date="2007-04" db="EMBL/GenBank/DDBJ databases">
        <title>The genome of the human body louse.</title>
        <authorList>
            <consortium name="The Human Body Louse Genome Consortium"/>
            <person name="Kirkness E."/>
            <person name="Walenz B."/>
            <person name="Hass B."/>
            <person name="Bruggner R."/>
            <person name="Strausberg R."/>
        </authorList>
    </citation>
    <scope>NUCLEOTIDE SEQUENCE</scope>
    <source>
        <strain evidence="20">USDA</strain>
    </source>
</reference>
<dbReference type="GO" id="GO:0005102">
    <property type="term" value="F:signaling receptor binding"/>
    <property type="evidence" value="ECO:0007669"/>
    <property type="project" value="UniProtKB-ARBA"/>
</dbReference>
<dbReference type="Pfam" id="PF01556">
    <property type="entry name" value="DnaJ_C"/>
    <property type="match status" value="1"/>
</dbReference>
<dbReference type="InterPro" id="IPR051938">
    <property type="entry name" value="Apopto_cytoskel_mod"/>
</dbReference>
<evidence type="ECO:0000313" key="20">
    <source>
        <dbReference type="EMBL" id="EEB18237.1"/>
    </source>
</evidence>
<dbReference type="Gene3D" id="2.10.230.10">
    <property type="entry name" value="Heat shock protein DnaJ, cysteine-rich domain"/>
    <property type="match status" value="1"/>
</dbReference>
<keyword evidence="22" id="KW-1185">Reference proteome</keyword>
<dbReference type="Pfam" id="PF00226">
    <property type="entry name" value="DnaJ"/>
    <property type="match status" value="1"/>
</dbReference>
<evidence type="ECO:0000256" key="11">
    <source>
        <dbReference type="ARBA" id="ARBA00023128"/>
    </source>
</evidence>
<evidence type="ECO:0000256" key="14">
    <source>
        <dbReference type="ARBA" id="ARBA00080150"/>
    </source>
</evidence>
<dbReference type="AlphaFoldDB" id="E0VXY1"/>
<evidence type="ECO:0000256" key="1">
    <source>
        <dbReference type="ARBA" id="ARBA00004294"/>
    </source>
</evidence>
<dbReference type="GO" id="GO:0051082">
    <property type="term" value="F:unfolded protein binding"/>
    <property type="evidence" value="ECO:0007669"/>
    <property type="project" value="InterPro"/>
</dbReference>
<dbReference type="GeneID" id="8232957"/>
<protein>
    <recommendedName>
        <fullName evidence="15">DnaJ homolog l(2)tid, mitochondrial</fullName>
    </recommendedName>
    <alternativeName>
        <fullName evidence="14">Protein lethal(2)tumorous imaginal discs</fullName>
    </alternativeName>
</protein>
<dbReference type="eggNOG" id="KOG0715">
    <property type="taxonomic scope" value="Eukaryota"/>
</dbReference>
<feature type="region of interest" description="Disordered" evidence="17">
    <location>
        <begin position="142"/>
        <end position="165"/>
    </location>
</feature>
<dbReference type="PANTHER" id="PTHR44145">
    <property type="entry name" value="DNAJ HOMOLOG SUBFAMILY A MEMBER 3, MITOCHONDRIAL"/>
    <property type="match status" value="1"/>
</dbReference>
<evidence type="ECO:0000256" key="9">
    <source>
        <dbReference type="ARBA" id="ARBA00022946"/>
    </source>
</evidence>
<dbReference type="FunFam" id="2.60.260.20:FF:000005">
    <property type="entry name" value="Chaperone protein dnaJ 1, mitochondrial"/>
    <property type="match status" value="1"/>
</dbReference>
<evidence type="ECO:0000256" key="2">
    <source>
        <dbReference type="ARBA" id="ARBA00022473"/>
    </source>
</evidence>
<dbReference type="InterPro" id="IPR002939">
    <property type="entry name" value="DnaJ_C"/>
</dbReference>
<keyword evidence="11" id="KW-0496">Mitochondrion</keyword>
<keyword evidence="4 16" id="KW-0479">Metal-binding</keyword>
<sequence length="452" mass="49791">MASTRCLLGIYNLKTLNSTNLKSLSSILKHSYSKCYHCKIILSKSLISSNHVQNFPAFPQNQVKKFHTAFTLHKKRDFYEVLGIPKNASSKDIKKAYYELAKKYHPDTNKNDPNAALKFQEVSEAYECLSDNAKRKQYDQWGTTSDQMGGMGGGGGGGGGSSSRAGFSGNEWQFRSSIDPEELFRKIFGDAGMKGGFGDFEDFSDGYGFGAAQEVTLKLTLSQAARGVNKEIVVNVVDTCPYCHGTRCSPGTKAVKCSYCNGTGMETISTGPFVMRSTCRYCQGTRMYIRYPCLECQGKGNTVQKKKVTVPVPAGVEDGQTVRMTLGKREVFITFRIEKSSYFRRDGCDIHTDATISLSQAVLGGTIRVQGIYEDQTIQISPGTSSHTRIKLSGKGMKKVSTMGYGDHYVHVKISIPTKLNEKQKALMQAYAELEDDTPGVIHGVTFKKDGE</sequence>